<dbReference type="PANTHER" id="PTHR30443:SF0">
    <property type="entry name" value="PHOSPHOETHANOLAMINE TRANSFERASE EPTA"/>
    <property type="match status" value="1"/>
</dbReference>
<feature type="transmembrane region" description="Helical" evidence="8">
    <location>
        <begin position="153"/>
        <end position="174"/>
    </location>
</feature>
<accession>A0ABS7SVW2</accession>
<dbReference type="EMBL" id="JAFBIL020000014">
    <property type="protein sequence ID" value="MBZ2210084.1"/>
    <property type="molecule type" value="Genomic_DNA"/>
</dbReference>
<comment type="subcellular location">
    <subcellularLocation>
        <location evidence="1">Cell inner membrane</location>
        <topology evidence="1">Multi-pass membrane protein</topology>
    </subcellularLocation>
</comment>
<protein>
    <submittedName>
        <fullName evidence="11">Phosphoethanolamine--lipid A transferase</fullName>
    </submittedName>
</protein>
<dbReference type="SUPFAM" id="SSF53649">
    <property type="entry name" value="Alkaline phosphatase-like"/>
    <property type="match status" value="1"/>
</dbReference>
<evidence type="ECO:0000259" key="9">
    <source>
        <dbReference type="Pfam" id="PF00884"/>
    </source>
</evidence>
<comment type="caution">
    <text evidence="11">The sequence shown here is derived from an EMBL/GenBank/DDBJ whole genome shotgun (WGS) entry which is preliminary data.</text>
</comment>
<dbReference type="Pfam" id="PF00884">
    <property type="entry name" value="Sulfatase"/>
    <property type="match status" value="1"/>
</dbReference>
<proteinExistence type="predicted"/>
<reference evidence="11 12" key="1">
    <citation type="submission" date="2021-08" db="EMBL/GenBank/DDBJ databases">
        <title>Massilia sp. R798.</title>
        <authorList>
            <person name="Baek J.H."/>
            <person name="Jung H.S."/>
            <person name="Kim K.R."/>
            <person name="Jeon C.O."/>
        </authorList>
    </citation>
    <scope>NUCLEOTIDE SEQUENCE [LARGE SCALE GENOMIC DNA]</scope>
    <source>
        <strain evidence="11 12">R798</strain>
    </source>
</reference>
<evidence type="ECO:0000256" key="7">
    <source>
        <dbReference type="ARBA" id="ARBA00023136"/>
    </source>
</evidence>
<dbReference type="Pfam" id="PF08019">
    <property type="entry name" value="EptA_B_N"/>
    <property type="match status" value="1"/>
</dbReference>
<sequence length="547" mass="60603">MVKLDSFKRPNAALLPLLASAFIVGVYNQAFWKSFSSATGGLTLAAFPVQAGMFLLLVLTFTASLATLNFRFSIKPLLIGLFLVTSLASYFMNHYGVAIDWSMVQNIAETDSRESTELFTVGMAFSFLITGVIPAAIIAWLKPRFQPGRRQLSVNFATAGVAVVGAGILLMLMFKVLAPALREHRELRFLLTPTNYIQALNGYFKRKWKVPVVVAPLGRDATKGVLWRGNTRRTVTVVVVGETARAANFSLNGYSRLTNPELSQVPDLVNFKNMQSCGTATGISLPCLFSPLGRENYSASRAQSQEGLLDVLQHAGFKLLWRDNNSGCKGVCDRVPYEDVSQPVAGDPFCNNEECYDERLLRGLPEQIRNGTGNMVIVLHQKGSHGPAYSKRYPQQFNVFGPVCTTIELGKCTRQSIVDAYDNTIRYTDHVLKQAIDLLAQAARDDGVDTALMYFSDHGESLGENNFYLHGAPYVISPPEQRAVPFMLWLSAGFRERFKLDQRCLAARVDQPFSHDNLFHSTLGMLNVSTAVYNPRLDIFNACRHAP</sequence>
<name>A0ABS7SVW2_9BURK</name>
<evidence type="ECO:0000256" key="4">
    <source>
        <dbReference type="ARBA" id="ARBA00022679"/>
    </source>
</evidence>
<keyword evidence="7 8" id="KW-0472">Membrane</keyword>
<feature type="transmembrane region" description="Helical" evidence="8">
    <location>
        <begin position="51"/>
        <end position="70"/>
    </location>
</feature>
<keyword evidence="4 11" id="KW-0808">Transferase</keyword>
<keyword evidence="5 8" id="KW-0812">Transmembrane</keyword>
<dbReference type="GO" id="GO:0016740">
    <property type="term" value="F:transferase activity"/>
    <property type="evidence" value="ECO:0007669"/>
    <property type="project" value="UniProtKB-KW"/>
</dbReference>
<dbReference type="InterPro" id="IPR058130">
    <property type="entry name" value="PEA_transf_C"/>
</dbReference>
<dbReference type="InterPro" id="IPR000917">
    <property type="entry name" value="Sulfatase_N"/>
</dbReference>
<feature type="transmembrane region" description="Helical" evidence="8">
    <location>
        <begin position="77"/>
        <end position="98"/>
    </location>
</feature>
<keyword evidence="2" id="KW-1003">Cell membrane</keyword>
<dbReference type="InterPro" id="IPR012549">
    <property type="entry name" value="EptA-like_N"/>
</dbReference>
<evidence type="ECO:0000256" key="3">
    <source>
        <dbReference type="ARBA" id="ARBA00022519"/>
    </source>
</evidence>
<dbReference type="PANTHER" id="PTHR30443">
    <property type="entry name" value="INNER MEMBRANE PROTEIN"/>
    <property type="match status" value="1"/>
</dbReference>
<evidence type="ECO:0000259" key="10">
    <source>
        <dbReference type="Pfam" id="PF08019"/>
    </source>
</evidence>
<dbReference type="Gene3D" id="3.40.720.10">
    <property type="entry name" value="Alkaline Phosphatase, subunit A"/>
    <property type="match status" value="1"/>
</dbReference>
<evidence type="ECO:0000256" key="5">
    <source>
        <dbReference type="ARBA" id="ARBA00022692"/>
    </source>
</evidence>
<dbReference type="Proteomes" id="UP000809349">
    <property type="component" value="Unassembled WGS sequence"/>
</dbReference>
<organism evidence="11 12">
    <name type="scientific">Massilia soli</name>
    <dbReference type="NCBI Taxonomy" id="2792854"/>
    <lineage>
        <taxon>Bacteria</taxon>
        <taxon>Pseudomonadati</taxon>
        <taxon>Pseudomonadota</taxon>
        <taxon>Betaproteobacteria</taxon>
        <taxon>Burkholderiales</taxon>
        <taxon>Oxalobacteraceae</taxon>
        <taxon>Telluria group</taxon>
        <taxon>Massilia</taxon>
    </lineage>
</organism>
<feature type="transmembrane region" description="Helical" evidence="8">
    <location>
        <begin position="12"/>
        <end position="31"/>
    </location>
</feature>
<gene>
    <name evidence="11" type="ORF">I4X03_022705</name>
</gene>
<dbReference type="RefSeq" id="WP_223471329.1">
    <property type="nucleotide sequence ID" value="NZ_JAFBIL020000014.1"/>
</dbReference>
<feature type="domain" description="Phosphoethanolamine transferase N-terminal" evidence="10">
    <location>
        <begin position="58"/>
        <end position="207"/>
    </location>
</feature>
<evidence type="ECO:0000313" key="11">
    <source>
        <dbReference type="EMBL" id="MBZ2210084.1"/>
    </source>
</evidence>
<feature type="domain" description="Sulfatase N-terminal" evidence="9">
    <location>
        <begin position="236"/>
        <end position="527"/>
    </location>
</feature>
<dbReference type="CDD" id="cd16017">
    <property type="entry name" value="LptA"/>
    <property type="match status" value="1"/>
</dbReference>
<feature type="transmembrane region" description="Helical" evidence="8">
    <location>
        <begin position="118"/>
        <end position="141"/>
    </location>
</feature>
<evidence type="ECO:0000256" key="6">
    <source>
        <dbReference type="ARBA" id="ARBA00022989"/>
    </source>
</evidence>
<keyword evidence="6 8" id="KW-1133">Transmembrane helix</keyword>
<keyword evidence="12" id="KW-1185">Reference proteome</keyword>
<evidence type="ECO:0000256" key="1">
    <source>
        <dbReference type="ARBA" id="ARBA00004429"/>
    </source>
</evidence>
<evidence type="ECO:0000313" key="12">
    <source>
        <dbReference type="Proteomes" id="UP000809349"/>
    </source>
</evidence>
<evidence type="ECO:0000256" key="2">
    <source>
        <dbReference type="ARBA" id="ARBA00022475"/>
    </source>
</evidence>
<evidence type="ECO:0000256" key="8">
    <source>
        <dbReference type="SAM" id="Phobius"/>
    </source>
</evidence>
<dbReference type="InterPro" id="IPR017850">
    <property type="entry name" value="Alkaline_phosphatase_core_sf"/>
</dbReference>
<keyword evidence="3" id="KW-0997">Cell inner membrane</keyword>
<dbReference type="InterPro" id="IPR040423">
    <property type="entry name" value="PEA_transferase"/>
</dbReference>
<dbReference type="NCBIfam" id="NF028537">
    <property type="entry name" value="P_eth_NH2_trans"/>
    <property type="match status" value="1"/>
</dbReference>